<dbReference type="SUPFAM" id="SSF56784">
    <property type="entry name" value="HAD-like"/>
    <property type="match status" value="1"/>
</dbReference>
<reference evidence="4 5" key="1">
    <citation type="submission" date="2020-10" db="EMBL/GenBank/DDBJ databases">
        <title>The Coptis chinensis genome and diversification of protoberbering-type alkaloids.</title>
        <authorList>
            <person name="Wang B."/>
            <person name="Shu S."/>
            <person name="Song C."/>
            <person name="Liu Y."/>
        </authorList>
    </citation>
    <scope>NUCLEOTIDE SEQUENCE [LARGE SCALE GENOMIC DNA]</scope>
    <source>
        <strain evidence="4">HL-2020</strain>
        <tissue evidence="4">Leaf</tissue>
    </source>
</reference>
<comment type="caution">
    <text evidence="4">The sequence shown here is derived from an EMBL/GenBank/DDBJ whole genome shotgun (WGS) entry which is preliminary data.</text>
</comment>
<dbReference type="PROSITE" id="PS50969">
    <property type="entry name" value="FCP1"/>
    <property type="match status" value="1"/>
</dbReference>
<keyword evidence="1" id="KW-0496">Mitochondrion</keyword>
<comment type="similarity">
    <text evidence="1">Belongs to the TIM50 family.</text>
</comment>
<dbReference type="OrthoDB" id="1711508at2759"/>
<dbReference type="GO" id="GO:0015031">
    <property type="term" value="P:protein transport"/>
    <property type="evidence" value="ECO:0007669"/>
    <property type="project" value="UniProtKB-KW"/>
</dbReference>
<feature type="region of interest" description="Disordered" evidence="2">
    <location>
        <begin position="23"/>
        <end position="78"/>
    </location>
</feature>
<evidence type="ECO:0000313" key="4">
    <source>
        <dbReference type="EMBL" id="KAF9615785.1"/>
    </source>
</evidence>
<name>A0A835IBD2_9MAGN</name>
<dbReference type="GO" id="GO:0005744">
    <property type="term" value="C:TIM23 mitochondrial import inner membrane translocase complex"/>
    <property type="evidence" value="ECO:0007669"/>
    <property type="project" value="UniProtKB-UniRule"/>
</dbReference>
<dbReference type="InterPro" id="IPR023214">
    <property type="entry name" value="HAD_sf"/>
</dbReference>
<dbReference type="AlphaFoldDB" id="A0A835IBD2"/>
<evidence type="ECO:0000313" key="5">
    <source>
        <dbReference type="Proteomes" id="UP000631114"/>
    </source>
</evidence>
<evidence type="ECO:0000256" key="2">
    <source>
        <dbReference type="SAM" id="MobiDB-lite"/>
    </source>
</evidence>
<dbReference type="EMBL" id="JADFTS010000003">
    <property type="protein sequence ID" value="KAF9615785.1"/>
    <property type="molecule type" value="Genomic_DNA"/>
</dbReference>
<dbReference type="Proteomes" id="UP000631114">
    <property type="component" value="Unassembled WGS sequence"/>
</dbReference>
<dbReference type="InterPro" id="IPR004274">
    <property type="entry name" value="FCP1_dom"/>
</dbReference>
<evidence type="ECO:0000256" key="1">
    <source>
        <dbReference type="RuleBase" id="RU365079"/>
    </source>
</evidence>
<keyword evidence="1" id="KW-0811">Translocation</keyword>
<feature type="domain" description="FCP1 homology" evidence="3">
    <location>
        <begin position="291"/>
        <end position="473"/>
    </location>
</feature>
<dbReference type="Gene3D" id="3.40.50.1000">
    <property type="entry name" value="HAD superfamily/HAD-like"/>
    <property type="match status" value="1"/>
</dbReference>
<dbReference type="PANTHER" id="PTHR12210">
    <property type="entry name" value="DULLARD PROTEIN PHOSPHATASE"/>
    <property type="match status" value="1"/>
</dbReference>
<keyword evidence="1" id="KW-0653">Protein transport</keyword>
<comment type="subcellular location">
    <subcellularLocation>
        <location evidence="1">Mitochondrion inner membrane</location>
        <topology evidence="1">Single-pass membrane protein</topology>
    </subcellularLocation>
</comment>
<evidence type="ECO:0000259" key="3">
    <source>
        <dbReference type="PROSITE" id="PS50969"/>
    </source>
</evidence>
<comment type="function">
    <text evidence="1">Essential component of the TIM23 complex, a complex that mediates the translocation of transit peptide-containing proteins across the mitochondrial inner membrane.</text>
</comment>
<dbReference type="InterPro" id="IPR050365">
    <property type="entry name" value="TIM50"/>
</dbReference>
<keyword evidence="1" id="KW-0813">Transport</keyword>
<protein>
    <recommendedName>
        <fullName evidence="1">Mitochondrial import inner membrane translocase subunit TIM50</fullName>
    </recommendedName>
</protein>
<dbReference type="Pfam" id="PF03031">
    <property type="entry name" value="NIF"/>
    <property type="match status" value="1"/>
</dbReference>
<organism evidence="4 5">
    <name type="scientific">Coptis chinensis</name>
    <dbReference type="NCBI Taxonomy" id="261450"/>
    <lineage>
        <taxon>Eukaryota</taxon>
        <taxon>Viridiplantae</taxon>
        <taxon>Streptophyta</taxon>
        <taxon>Embryophyta</taxon>
        <taxon>Tracheophyta</taxon>
        <taxon>Spermatophyta</taxon>
        <taxon>Magnoliopsida</taxon>
        <taxon>Ranunculales</taxon>
        <taxon>Ranunculaceae</taxon>
        <taxon>Coptidoideae</taxon>
        <taxon>Coptis</taxon>
    </lineage>
</organism>
<feature type="compositionally biased region" description="Polar residues" evidence="2">
    <location>
        <begin position="41"/>
        <end position="56"/>
    </location>
</feature>
<dbReference type="InterPro" id="IPR036412">
    <property type="entry name" value="HAD-like_sf"/>
</dbReference>
<proteinExistence type="inferred from homology"/>
<gene>
    <name evidence="4" type="ORF">IFM89_026451</name>
</gene>
<keyword evidence="1" id="KW-0809">Transit peptide</keyword>
<sequence length="503" mass="57481">MNKIFPWIQPLQELLERCAKRRKCSVEDRQPLPPKRRAITQCENKSTKSGKQTRPPTKNHNKPSTKNSPKEKSIPTSKQWENQYCSERIGGNSREPLGPSYFSEKAPKKSDAIVAEAQFTVMQTVNEINSTSDPLLFANDGVANTLALAEYHGELLDMVDNVVEHDFMTLGNGVNMLLQYPADTVHPPEDAASFDPEILDSLRNENFEKELCDQRVFANDGEANTPTLAEYHRELDLMTLADGVNMLLQNPDDIVHPPVDATNFEIEDTTIEEDLDVNTTDGKVGKQWYTSKSRQWNKFSHLEEAIYTICEDKIHAKFDEIPLVGRNYSIPTVNELLSDRDKCTTFYVGVWSSRKKLNLVRLLDFIMPERRYQLAFCWDQSHCTTTELHTVDNIDKPVMLKELVKLWDKNDPNLPWERREYNESNTVMLDDSPYKALFNSAHTAIFPTSYDFQNENDNSLGPGGDIRMYFEGLTTSKMSKSTLSNILLASKLLRRAIHLGHII</sequence>
<accession>A0A835IBD2</accession>
<keyword evidence="5" id="KW-1185">Reference proteome</keyword>
<comment type="subunit">
    <text evidence="1">Component of the TIM23 complex.</text>
</comment>